<dbReference type="EMBL" id="CP043450">
    <property type="protein sequence ID" value="QEM12969.1"/>
    <property type="molecule type" value="Genomic_DNA"/>
</dbReference>
<evidence type="ECO:0000313" key="2">
    <source>
        <dbReference type="Proteomes" id="UP000251402"/>
    </source>
</evidence>
<dbReference type="RefSeq" id="WP_112574902.1">
    <property type="nucleotide sequence ID" value="NZ_CP043450.1"/>
</dbReference>
<accession>A0A5C1I4Y9</accession>
<sequence length="159" mass="18946">MTIFGISIGSSRTAVCILKDGVLLDEELHIHSFDAQWSEKKLRAIINTYKHYLHKYNVHAILVKIPPLRKHTNAITQLLKRIDTLAKEYDCQFDLITKSELKHVNNLRSTNEIIEFTRRLYPELNELFERGIDNDHRYYKKLYEAILSAHTYQEWQRFK</sequence>
<keyword evidence="2" id="KW-1185">Reference proteome</keyword>
<reference evidence="1" key="1">
    <citation type="submission" date="2019-08" db="EMBL/GenBank/DDBJ databases">
        <title>Comparative genome analysis confer to the adaptation heavy metal polluted environment.</title>
        <authorList>
            <person name="Li Y."/>
        </authorList>
    </citation>
    <scope>NUCLEOTIDE SEQUENCE [LARGE SCALE GENOMIC DNA]</scope>
    <source>
        <strain evidence="1">P1</strain>
    </source>
</reference>
<protein>
    <recommendedName>
        <fullName evidence="3">Holliday junction resolvase RuvX</fullName>
    </recommendedName>
</protein>
<dbReference type="OrthoDB" id="799339at2"/>
<dbReference type="Proteomes" id="UP000251402">
    <property type="component" value="Chromosome"/>
</dbReference>
<evidence type="ECO:0008006" key="3">
    <source>
        <dbReference type="Google" id="ProtNLM"/>
    </source>
</evidence>
<evidence type="ECO:0000313" key="1">
    <source>
        <dbReference type="EMBL" id="QEM12969.1"/>
    </source>
</evidence>
<dbReference type="KEGG" id="mrub:DEO27_024135"/>
<gene>
    <name evidence="1" type="ORF">DEO27_024135</name>
</gene>
<organism evidence="1 2">
    <name type="scientific">Mucilaginibacter rubeus</name>
    <dbReference type="NCBI Taxonomy" id="2027860"/>
    <lineage>
        <taxon>Bacteria</taxon>
        <taxon>Pseudomonadati</taxon>
        <taxon>Bacteroidota</taxon>
        <taxon>Sphingobacteriia</taxon>
        <taxon>Sphingobacteriales</taxon>
        <taxon>Sphingobacteriaceae</taxon>
        <taxon>Mucilaginibacter</taxon>
    </lineage>
</organism>
<dbReference type="AlphaFoldDB" id="A0A5C1I4Y9"/>
<name>A0A5C1I4Y9_9SPHI</name>
<proteinExistence type="predicted"/>